<evidence type="ECO:0000256" key="1">
    <source>
        <dbReference type="ARBA" id="ARBA00004202"/>
    </source>
</evidence>
<dbReference type="EMBL" id="CP004353">
    <property type="protein sequence ID" value="AHI23788.1"/>
    <property type="molecule type" value="Genomic_DNA"/>
</dbReference>
<evidence type="ECO:0000256" key="5">
    <source>
        <dbReference type="ARBA" id="ARBA00022840"/>
    </source>
</evidence>
<dbReference type="PATRIC" id="fig|1224164.3.peg.2432"/>
<protein>
    <submittedName>
        <fullName evidence="8">ABC transporter ATP-binding protein</fullName>
    </submittedName>
</protein>
<comment type="subcellular location">
    <subcellularLocation>
        <location evidence="1">Cell membrane</location>
        <topology evidence="1">Peripheral membrane protein</topology>
    </subcellularLocation>
</comment>
<dbReference type="GO" id="GO:0005886">
    <property type="term" value="C:plasma membrane"/>
    <property type="evidence" value="ECO:0007669"/>
    <property type="project" value="UniProtKB-SubCell"/>
</dbReference>
<dbReference type="GO" id="GO:0005524">
    <property type="term" value="F:ATP binding"/>
    <property type="evidence" value="ECO:0007669"/>
    <property type="project" value="UniProtKB-KW"/>
</dbReference>
<dbReference type="InterPro" id="IPR027417">
    <property type="entry name" value="P-loop_NTPase"/>
</dbReference>
<dbReference type="Pfam" id="PF00005">
    <property type="entry name" value="ABC_tran"/>
    <property type="match status" value="1"/>
</dbReference>
<dbReference type="RefSeq" id="WP_025253771.1">
    <property type="nucleotide sequence ID" value="NZ_CP004353.1"/>
</dbReference>
<keyword evidence="3" id="KW-0813">Transport</keyword>
<comment type="similarity">
    <text evidence="2">Belongs to the ABC transporter superfamily.</text>
</comment>
<evidence type="ECO:0000313" key="9">
    <source>
        <dbReference type="Proteomes" id="UP000019222"/>
    </source>
</evidence>
<dbReference type="eggNOG" id="COG1131">
    <property type="taxonomic scope" value="Bacteria"/>
</dbReference>
<dbReference type="GO" id="GO:0046677">
    <property type="term" value="P:response to antibiotic"/>
    <property type="evidence" value="ECO:0007669"/>
    <property type="project" value="UniProtKB-KW"/>
</dbReference>
<evidence type="ECO:0000313" key="8">
    <source>
        <dbReference type="EMBL" id="AHI23788.1"/>
    </source>
</evidence>
<organism evidence="8 9">
    <name type="scientific">Corynebacterium vitaeruminis DSM 20294</name>
    <dbReference type="NCBI Taxonomy" id="1224164"/>
    <lineage>
        <taxon>Bacteria</taxon>
        <taxon>Bacillati</taxon>
        <taxon>Actinomycetota</taxon>
        <taxon>Actinomycetes</taxon>
        <taxon>Mycobacteriales</taxon>
        <taxon>Corynebacteriaceae</taxon>
        <taxon>Corynebacterium</taxon>
    </lineage>
</organism>
<dbReference type="SUPFAM" id="SSF52540">
    <property type="entry name" value="P-loop containing nucleoside triphosphate hydrolases"/>
    <property type="match status" value="1"/>
</dbReference>
<dbReference type="PANTHER" id="PTHR42711">
    <property type="entry name" value="ABC TRANSPORTER ATP-BINDING PROTEIN"/>
    <property type="match status" value="1"/>
</dbReference>
<dbReference type="InterPro" id="IPR003439">
    <property type="entry name" value="ABC_transporter-like_ATP-bd"/>
</dbReference>
<keyword evidence="6" id="KW-0046">Antibiotic resistance</keyword>
<keyword evidence="4" id="KW-0547">Nucleotide-binding</keyword>
<dbReference type="PANTHER" id="PTHR42711:SF5">
    <property type="entry name" value="ABC TRANSPORTER ATP-BINDING PROTEIN NATA"/>
    <property type="match status" value="1"/>
</dbReference>
<dbReference type="CDD" id="cd03230">
    <property type="entry name" value="ABC_DR_subfamily_A"/>
    <property type="match status" value="1"/>
</dbReference>
<dbReference type="GO" id="GO:0016887">
    <property type="term" value="F:ATP hydrolysis activity"/>
    <property type="evidence" value="ECO:0007669"/>
    <property type="project" value="InterPro"/>
</dbReference>
<evidence type="ECO:0000259" key="7">
    <source>
        <dbReference type="PROSITE" id="PS50893"/>
    </source>
</evidence>
<dbReference type="HOGENOM" id="CLU_000604_1_2_11"/>
<dbReference type="Proteomes" id="UP000019222">
    <property type="component" value="Chromosome"/>
</dbReference>
<dbReference type="AlphaFoldDB" id="W5YB57"/>
<sequence>MSESRAIEVQELTVAYGKTTVLDDFELLVDTGSIHGFLGPNGSGKSTTIRTLLGLLKPARGTVRVLGSDPWRKPRVLARTAYVPGDVSLWPTLTGAETLRVLERMRGTPSDRARERELIDVFELNTGKRVKEYSTGNRRKVMLVAALSAPAELLLLDEPTAGLDPLMEQVFVDEVHRMRSSGVTVLLSSHIMSQVEKLCDSVTLIKDGRAIESDTMERIARLSAEKVAVRLAQEPPAELGEWTRHGERIERAVPRDEVPALLKALVDLGATDFSCQTESLEETFVAHYQSAPGERG</sequence>
<evidence type="ECO:0000256" key="6">
    <source>
        <dbReference type="ARBA" id="ARBA00023251"/>
    </source>
</evidence>
<evidence type="ECO:0000256" key="2">
    <source>
        <dbReference type="ARBA" id="ARBA00005417"/>
    </source>
</evidence>
<feature type="domain" description="ABC transporter" evidence="7">
    <location>
        <begin position="7"/>
        <end position="232"/>
    </location>
</feature>
<dbReference type="SMART" id="SM00382">
    <property type="entry name" value="AAA"/>
    <property type="match status" value="1"/>
</dbReference>
<dbReference type="InterPro" id="IPR003593">
    <property type="entry name" value="AAA+_ATPase"/>
</dbReference>
<dbReference type="Gene3D" id="3.40.50.300">
    <property type="entry name" value="P-loop containing nucleotide triphosphate hydrolases"/>
    <property type="match status" value="1"/>
</dbReference>
<dbReference type="STRING" id="1224164.B843_12060"/>
<keyword evidence="9" id="KW-1185">Reference proteome</keyword>
<evidence type="ECO:0000256" key="3">
    <source>
        <dbReference type="ARBA" id="ARBA00022448"/>
    </source>
</evidence>
<accession>W5YB57</accession>
<dbReference type="KEGG" id="cvt:B843_12060"/>
<name>W5YB57_9CORY</name>
<dbReference type="PROSITE" id="PS50893">
    <property type="entry name" value="ABC_TRANSPORTER_2"/>
    <property type="match status" value="1"/>
</dbReference>
<dbReference type="InterPro" id="IPR050763">
    <property type="entry name" value="ABC_transporter_ATP-binding"/>
</dbReference>
<reference evidence="8 9" key="1">
    <citation type="submission" date="2013-02" db="EMBL/GenBank/DDBJ databases">
        <title>The complete genome sequence of Corynebacterium vitaeruminis DSM 20294.</title>
        <authorList>
            <person name="Ruckert C."/>
            <person name="Albersmeier A."/>
            <person name="Kalinowski J."/>
        </authorList>
    </citation>
    <scope>NUCLEOTIDE SEQUENCE [LARGE SCALE GENOMIC DNA]</scope>
    <source>
        <strain evidence="9">ATCC 10234</strain>
    </source>
</reference>
<evidence type="ECO:0000256" key="4">
    <source>
        <dbReference type="ARBA" id="ARBA00022741"/>
    </source>
</evidence>
<proteinExistence type="inferred from homology"/>
<gene>
    <name evidence="8" type="ORF">B843_12060</name>
</gene>
<keyword evidence="5 8" id="KW-0067">ATP-binding</keyword>